<accession>A0ABR9XTA6</accession>
<protein>
    <submittedName>
        <fullName evidence="3">SUMF1/EgtB/PvdO family nonheme iron enzyme</fullName>
    </submittedName>
</protein>
<dbReference type="PANTHER" id="PTHR23150:SF19">
    <property type="entry name" value="FORMYLGLYCINE-GENERATING ENZYME"/>
    <property type="match status" value="1"/>
</dbReference>
<evidence type="ECO:0000256" key="1">
    <source>
        <dbReference type="SAM" id="MobiDB-lite"/>
    </source>
</evidence>
<dbReference type="InterPro" id="IPR005532">
    <property type="entry name" value="SUMF_dom"/>
</dbReference>
<dbReference type="Pfam" id="PF03781">
    <property type="entry name" value="FGE-sulfatase"/>
    <property type="match status" value="1"/>
</dbReference>
<dbReference type="SUPFAM" id="SSF56436">
    <property type="entry name" value="C-type lectin-like"/>
    <property type="match status" value="1"/>
</dbReference>
<comment type="caution">
    <text evidence="3">The sequence shown here is derived from an EMBL/GenBank/DDBJ whole genome shotgun (WGS) entry which is preliminary data.</text>
</comment>
<dbReference type="EMBL" id="JADGII010000014">
    <property type="protein sequence ID" value="MBF0637236.1"/>
    <property type="molecule type" value="Genomic_DNA"/>
</dbReference>
<evidence type="ECO:0000313" key="3">
    <source>
        <dbReference type="EMBL" id="MBF0637236.1"/>
    </source>
</evidence>
<reference evidence="3 4" key="1">
    <citation type="journal article" date="2020" name="Microorganisms">
        <title>Simultaneous Genome Sequencing of Prosthecochloris ethylica and Desulfuromonas acetoxidans within a Syntrophic Mixture Reveals Unique Pili and Protein Interactions.</title>
        <authorList>
            <person name="Kyndt J.A."/>
            <person name="Van Beeumen J.J."/>
            <person name="Meyer T.E."/>
        </authorList>
    </citation>
    <scope>NUCLEOTIDE SEQUENCE [LARGE SCALE GENOMIC DNA]</scope>
    <source>
        <strain evidence="3 4">N3</strain>
    </source>
</reference>
<dbReference type="InterPro" id="IPR051043">
    <property type="entry name" value="Sulfatase_Mod_Factor_Kinase"/>
</dbReference>
<keyword evidence="4" id="KW-1185">Reference proteome</keyword>
<feature type="domain" description="Sulfatase-modifying factor enzyme-like" evidence="2">
    <location>
        <begin position="42"/>
        <end position="269"/>
    </location>
</feature>
<dbReference type="Proteomes" id="UP000619838">
    <property type="component" value="Unassembled WGS sequence"/>
</dbReference>
<name>A0ABR9XTA6_9CHLB</name>
<feature type="region of interest" description="Disordered" evidence="1">
    <location>
        <begin position="213"/>
        <end position="234"/>
    </location>
</feature>
<dbReference type="RefSeq" id="WP_175187612.1">
    <property type="nucleotide sequence ID" value="NZ_JABVZQ010000013.1"/>
</dbReference>
<sequence length="275" mass="30868">MKTTPSATRHDTLLAELMRHSLCHEEQNLPPLVINLRDHSPMVLIAEGTSEMGDDLTSESPRHTVHLDTYYIGIYTVTNRQYKAFIDETGHRPPSQGAWIDAVSVWRDDQYPAEYADHPVVCVSWDDANAYAEWAGCRLPTEAEWEKAARGPQGYLYPWGDAWDETRCQNRDHRTGEPTCPVYAMPEGVSGYGTFNQSGNVCEWCADREGEAYPPGGVRENPSGPSTGSLRHDRGSCWRYGDPAAFRASTRSTSIASALNDFRGFRLVKPIRKKE</sequence>
<proteinExistence type="predicted"/>
<organism evidence="3 4">
    <name type="scientific">Prosthecochloris ethylica</name>
    <dbReference type="NCBI Taxonomy" id="2743976"/>
    <lineage>
        <taxon>Bacteria</taxon>
        <taxon>Pseudomonadati</taxon>
        <taxon>Chlorobiota</taxon>
        <taxon>Chlorobiia</taxon>
        <taxon>Chlorobiales</taxon>
        <taxon>Chlorobiaceae</taxon>
        <taxon>Prosthecochloris</taxon>
    </lineage>
</organism>
<evidence type="ECO:0000313" key="4">
    <source>
        <dbReference type="Proteomes" id="UP000619838"/>
    </source>
</evidence>
<evidence type="ECO:0000259" key="2">
    <source>
        <dbReference type="Pfam" id="PF03781"/>
    </source>
</evidence>
<dbReference type="InterPro" id="IPR016187">
    <property type="entry name" value="CTDL_fold"/>
</dbReference>
<dbReference type="PANTHER" id="PTHR23150">
    <property type="entry name" value="SULFATASE MODIFYING FACTOR 1, 2"/>
    <property type="match status" value="1"/>
</dbReference>
<dbReference type="InterPro" id="IPR042095">
    <property type="entry name" value="SUMF_sf"/>
</dbReference>
<dbReference type="Gene3D" id="3.90.1580.10">
    <property type="entry name" value="paralog of FGE (formylglycine-generating enzyme)"/>
    <property type="match status" value="1"/>
</dbReference>
<gene>
    <name evidence="3" type="ORF">INT08_08640</name>
</gene>